<gene>
    <name evidence="3" type="ORF">L1049_003438</name>
</gene>
<dbReference type="PROSITE" id="PS50006">
    <property type="entry name" value="FHA_DOMAIN"/>
    <property type="match status" value="1"/>
</dbReference>
<feature type="compositionally biased region" description="Low complexity" evidence="1">
    <location>
        <begin position="208"/>
        <end position="220"/>
    </location>
</feature>
<name>A0AAP0N3K6_LIQFO</name>
<accession>A0AAP0N3K6</accession>
<dbReference type="InterPro" id="IPR008984">
    <property type="entry name" value="SMAD_FHA_dom_sf"/>
</dbReference>
<dbReference type="FunFam" id="2.60.200.20:FF:000063">
    <property type="entry name" value="Predicted protein"/>
    <property type="match status" value="1"/>
</dbReference>
<feature type="region of interest" description="Disordered" evidence="1">
    <location>
        <begin position="198"/>
        <end position="220"/>
    </location>
</feature>
<comment type="caution">
    <text evidence="3">The sequence shown here is derived from an EMBL/GenBank/DDBJ whole genome shotgun (WGS) entry which is preliminary data.</text>
</comment>
<evidence type="ECO:0000313" key="4">
    <source>
        <dbReference type="Proteomes" id="UP001415857"/>
    </source>
</evidence>
<evidence type="ECO:0000259" key="2">
    <source>
        <dbReference type="PROSITE" id="PS50006"/>
    </source>
</evidence>
<dbReference type="EMBL" id="JBBPBK010000209">
    <property type="protein sequence ID" value="KAK9266192.1"/>
    <property type="molecule type" value="Genomic_DNA"/>
</dbReference>
<dbReference type="InterPro" id="IPR000253">
    <property type="entry name" value="FHA_dom"/>
</dbReference>
<dbReference type="AlphaFoldDB" id="A0AAP0N3K6"/>
<dbReference type="PANTHER" id="PTHR23308">
    <property type="entry name" value="NUCLEAR INHIBITOR OF PROTEIN PHOSPHATASE-1"/>
    <property type="match status" value="1"/>
</dbReference>
<reference evidence="3 4" key="1">
    <citation type="journal article" date="2024" name="Plant J.">
        <title>Genome sequences and population genomics reveal climatic adaptation and genomic divergence between two closely related sweetgum species.</title>
        <authorList>
            <person name="Xu W.Q."/>
            <person name="Ren C.Q."/>
            <person name="Zhang X.Y."/>
            <person name="Comes H.P."/>
            <person name="Liu X.H."/>
            <person name="Li Y.G."/>
            <person name="Kettle C.J."/>
            <person name="Jalonen R."/>
            <person name="Gaisberger H."/>
            <person name="Ma Y.Z."/>
            <person name="Qiu Y.X."/>
        </authorList>
    </citation>
    <scope>NUCLEOTIDE SEQUENCE [LARGE SCALE GENOMIC DNA]</scope>
    <source>
        <strain evidence="3">Hangzhou</strain>
    </source>
</reference>
<feature type="compositionally biased region" description="Basic and acidic residues" evidence="1">
    <location>
        <begin position="198"/>
        <end position="207"/>
    </location>
</feature>
<dbReference type="SMART" id="SM00240">
    <property type="entry name" value="FHA"/>
    <property type="match status" value="1"/>
</dbReference>
<keyword evidence="4" id="KW-1185">Reference proteome</keyword>
<organism evidence="3 4">
    <name type="scientific">Liquidambar formosana</name>
    <name type="common">Formosan gum</name>
    <dbReference type="NCBI Taxonomy" id="63359"/>
    <lineage>
        <taxon>Eukaryota</taxon>
        <taxon>Viridiplantae</taxon>
        <taxon>Streptophyta</taxon>
        <taxon>Embryophyta</taxon>
        <taxon>Tracheophyta</taxon>
        <taxon>Spermatophyta</taxon>
        <taxon>Magnoliopsida</taxon>
        <taxon>eudicotyledons</taxon>
        <taxon>Gunneridae</taxon>
        <taxon>Pentapetalae</taxon>
        <taxon>Saxifragales</taxon>
        <taxon>Altingiaceae</taxon>
        <taxon>Liquidambar</taxon>
    </lineage>
</organism>
<dbReference type="Gene3D" id="2.60.200.20">
    <property type="match status" value="1"/>
</dbReference>
<evidence type="ECO:0000256" key="1">
    <source>
        <dbReference type="SAM" id="MobiDB-lite"/>
    </source>
</evidence>
<protein>
    <recommendedName>
        <fullName evidence="2">FHA domain-containing protein</fullName>
    </recommendedName>
</protein>
<sequence>MALTAHSLSYAKLPMPLSCSTSLSPPFYHSKLSILSHHSATFLCSKSFHSQLQRVKIRSRQRKKLGPIRASDAESTSTVDTDRWLLEPAGDGDWRHIGFEVQMPDAFEIASNVVTVGRVAEKADLVIPVATVSALHARIKKKDGNLLVMDLDSTNGTFIGEKRLRPGAIAIAPPGSYIIFGDIHLAMFRVSKMESAEVKLEESDVKPETNSSTENLETTS</sequence>
<dbReference type="Proteomes" id="UP001415857">
    <property type="component" value="Unassembled WGS sequence"/>
</dbReference>
<feature type="domain" description="FHA" evidence="2">
    <location>
        <begin position="114"/>
        <end position="164"/>
    </location>
</feature>
<dbReference type="CDD" id="cd00060">
    <property type="entry name" value="FHA"/>
    <property type="match status" value="1"/>
</dbReference>
<dbReference type="InterPro" id="IPR050923">
    <property type="entry name" value="Cell_Proc_Reg/RNA_Proc"/>
</dbReference>
<proteinExistence type="predicted"/>
<dbReference type="SUPFAM" id="SSF49879">
    <property type="entry name" value="SMAD/FHA domain"/>
    <property type="match status" value="1"/>
</dbReference>
<dbReference type="Pfam" id="PF00498">
    <property type="entry name" value="FHA"/>
    <property type="match status" value="1"/>
</dbReference>
<evidence type="ECO:0000313" key="3">
    <source>
        <dbReference type="EMBL" id="KAK9266192.1"/>
    </source>
</evidence>